<proteinExistence type="predicted"/>
<keyword evidence="2" id="KW-1185">Reference proteome</keyword>
<dbReference type="AlphaFoldDB" id="A0A444Z7Y6"/>
<evidence type="ECO:0008006" key="3">
    <source>
        <dbReference type="Google" id="ProtNLM"/>
    </source>
</evidence>
<name>A0A444Z7Y6_ARAHY</name>
<protein>
    <recommendedName>
        <fullName evidence="3">SWIM-type domain-containing protein</fullName>
    </recommendedName>
</protein>
<organism evidence="1 2">
    <name type="scientific">Arachis hypogaea</name>
    <name type="common">Peanut</name>
    <dbReference type="NCBI Taxonomy" id="3818"/>
    <lineage>
        <taxon>Eukaryota</taxon>
        <taxon>Viridiplantae</taxon>
        <taxon>Streptophyta</taxon>
        <taxon>Embryophyta</taxon>
        <taxon>Tracheophyta</taxon>
        <taxon>Spermatophyta</taxon>
        <taxon>Magnoliopsida</taxon>
        <taxon>eudicotyledons</taxon>
        <taxon>Gunneridae</taxon>
        <taxon>Pentapetalae</taxon>
        <taxon>rosids</taxon>
        <taxon>fabids</taxon>
        <taxon>Fabales</taxon>
        <taxon>Fabaceae</taxon>
        <taxon>Papilionoideae</taxon>
        <taxon>50 kb inversion clade</taxon>
        <taxon>dalbergioids sensu lato</taxon>
        <taxon>Dalbergieae</taxon>
        <taxon>Pterocarpus clade</taxon>
        <taxon>Arachis</taxon>
    </lineage>
</organism>
<evidence type="ECO:0000313" key="1">
    <source>
        <dbReference type="EMBL" id="RYR10302.1"/>
    </source>
</evidence>
<gene>
    <name evidence="1" type="ORF">Ahy_B05g078777</name>
</gene>
<reference evidence="1 2" key="1">
    <citation type="submission" date="2019-01" db="EMBL/GenBank/DDBJ databases">
        <title>Sequencing of cultivated peanut Arachis hypogaea provides insights into genome evolution and oil improvement.</title>
        <authorList>
            <person name="Chen X."/>
        </authorList>
    </citation>
    <scope>NUCLEOTIDE SEQUENCE [LARGE SCALE GENOMIC DNA]</scope>
    <source>
        <strain evidence="2">cv. Fuhuasheng</strain>
        <tissue evidence="1">Leaves</tissue>
    </source>
</reference>
<sequence>MVLEIISSFQEVESKEREFDAADFHIVIPCATKSSIEAQFQYISNSIVNKFEVIYYAISWEVKCQSLLFESKRILCRHSLSTLGFEQLDKSKKIKRRHTHIKSSYDKPLLEPRSKRFDDLVFPSHNICEFA</sequence>
<accession>A0A444Z7Y6</accession>
<evidence type="ECO:0000313" key="2">
    <source>
        <dbReference type="Proteomes" id="UP000289738"/>
    </source>
</evidence>
<comment type="caution">
    <text evidence="1">The sequence shown here is derived from an EMBL/GenBank/DDBJ whole genome shotgun (WGS) entry which is preliminary data.</text>
</comment>
<dbReference type="Proteomes" id="UP000289738">
    <property type="component" value="Chromosome B05"/>
</dbReference>
<dbReference type="EMBL" id="SDMP01000015">
    <property type="protein sequence ID" value="RYR10302.1"/>
    <property type="molecule type" value="Genomic_DNA"/>
</dbReference>